<reference evidence="2" key="1">
    <citation type="submission" date="2018-05" db="EMBL/GenBank/DDBJ databases">
        <title>Azospirillum thermophila sp. nov., a novel isolated from hot spring.</title>
        <authorList>
            <person name="Zhao Z."/>
        </authorList>
    </citation>
    <scope>NUCLEOTIDE SEQUENCE [LARGE SCALE GENOMIC DNA]</scope>
    <source>
        <strain evidence="2">CFH 70021</strain>
    </source>
</reference>
<keyword evidence="2" id="KW-1185">Reference proteome</keyword>
<dbReference type="OrthoDB" id="7947538at2"/>
<accession>A0A2S2CKI8</accession>
<organism evidence="1 2">
    <name type="scientific">Azospirillum thermophilum</name>
    <dbReference type="NCBI Taxonomy" id="2202148"/>
    <lineage>
        <taxon>Bacteria</taxon>
        <taxon>Pseudomonadati</taxon>
        <taxon>Pseudomonadota</taxon>
        <taxon>Alphaproteobacteria</taxon>
        <taxon>Rhodospirillales</taxon>
        <taxon>Azospirillaceae</taxon>
        <taxon>Azospirillum</taxon>
    </lineage>
</organism>
<dbReference type="RefSeq" id="WP_109323862.1">
    <property type="nucleotide sequence ID" value="NZ_CP029352.1"/>
</dbReference>
<dbReference type="AlphaFoldDB" id="A0A2S2CKI8"/>
<sequence>MSKTREDALNTAAVIDLGDLRYSDERVYDVKHPVTLKPIGWPITLAGPGHPKTIEAVEMEFRQQQEEEERRQEEAIAAIKAGKDAPKARKTIAEMRAENAARIARRLLDVPPVVINGQRIDTETVETALADPGFEWLFNQLNGELSNRAGFLPSSAQT</sequence>
<protein>
    <submittedName>
        <fullName evidence="1">Uncharacterized protein</fullName>
    </submittedName>
</protein>
<dbReference type="Proteomes" id="UP000245629">
    <property type="component" value="Chromosome 1"/>
</dbReference>
<dbReference type="EMBL" id="CP029352">
    <property type="protein sequence ID" value="AWK85028.1"/>
    <property type="molecule type" value="Genomic_DNA"/>
</dbReference>
<evidence type="ECO:0000313" key="2">
    <source>
        <dbReference type="Proteomes" id="UP000245629"/>
    </source>
</evidence>
<evidence type="ECO:0000313" key="1">
    <source>
        <dbReference type="EMBL" id="AWK85028.1"/>
    </source>
</evidence>
<proteinExistence type="predicted"/>
<dbReference type="KEGG" id="azz:DEW08_01480"/>
<name>A0A2S2CKI8_9PROT</name>
<gene>
    <name evidence="1" type="ORF">DEW08_01480</name>
</gene>